<sequence length="85" mass="9759">MEQRKIYISDISSAVELVRFFSYTAYDADLETDNTRTDVKSILGVLANNVGKHSTLKLYNAPINEELDRFLMNYRSEETGYAVQD</sequence>
<evidence type="ECO:0000313" key="2">
    <source>
        <dbReference type="Proteomes" id="UP000823902"/>
    </source>
</evidence>
<dbReference type="AlphaFoldDB" id="A0A9D2Q830"/>
<comment type="caution">
    <text evidence="1">The sequence shown here is derived from an EMBL/GenBank/DDBJ whole genome shotgun (WGS) entry which is preliminary data.</text>
</comment>
<organism evidence="1 2">
    <name type="scientific">Candidatus Mediterraneibacter faecavium</name>
    <dbReference type="NCBI Taxonomy" id="2838668"/>
    <lineage>
        <taxon>Bacteria</taxon>
        <taxon>Bacillati</taxon>
        <taxon>Bacillota</taxon>
        <taxon>Clostridia</taxon>
        <taxon>Lachnospirales</taxon>
        <taxon>Lachnospiraceae</taxon>
        <taxon>Mediterraneibacter</taxon>
    </lineage>
</organism>
<reference evidence="1" key="1">
    <citation type="journal article" date="2021" name="PeerJ">
        <title>Extensive microbial diversity within the chicken gut microbiome revealed by metagenomics and culture.</title>
        <authorList>
            <person name="Gilroy R."/>
            <person name="Ravi A."/>
            <person name="Getino M."/>
            <person name="Pursley I."/>
            <person name="Horton D.L."/>
            <person name="Alikhan N.F."/>
            <person name="Baker D."/>
            <person name="Gharbi K."/>
            <person name="Hall N."/>
            <person name="Watson M."/>
            <person name="Adriaenssens E.M."/>
            <person name="Foster-Nyarko E."/>
            <person name="Jarju S."/>
            <person name="Secka A."/>
            <person name="Antonio M."/>
            <person name="Oren A."/>
            <person name="Chaudhuri R.R."/>
            <person name="La Ragione R."/>
            <person name="Hildebrand F."/>
            <person name="Pallen M.J."/>
        </authorList>
    </citation>
    <scope>NUCLEOTIDE SEQUENCE</scope>
    <source>
        <strain evidence="1">CHK196-7946</strain>
    </source>
</reference>
<evidence type="ECO:0000313" key="1">
    <source>
        <dbReference type="EMBL" id="HJC73699.1"/>
    </source>
</evidence>
<reference evidence="1" key="2">
    <citation type="submission" date="2021-04" db="EMBL/GenBank/DDBJ databases">
        <authorList>
            <person name="Gilroy R."/>
        </authorList>
    </citation>
    <scope>NUCLEOTIDE SEQUENCE</scope>
    <source>
        <strain evidence="1">CHK196-7946</strain>
    </source>
</reference>
<accession>A0A9D2Q830</accession>
<proteinExistence type="predicted"/>
<gene>
    <name evidence="1" type="ORF">H9697_01930</name>
</gene>
<name>A0A9D2Q830_9FIRM</name>
<protein>
    <submittedName>
        <fullName evidence="1">Uncharacterized protein</fullName>
    </submittedName>
</protein>
<dbReference type="Proteomes" id="UP000823902">
    <property type="component" value="Unassembled WGS sequence"/>
</dbReference>
<dbReference type="EMBL" id="DWVY01000007">
    <property type="protein sequence ID" value="HJC73699.1"/>
    <property type="molecule type" value="Genomic_DNA"/>
</dbReference>